<feature type="transmembrane region" description="Helical" evidence="7">
    <location>
        <begin position="200"/>
        <end position="217"/>
    </location>
</feature>
<keyword evidence="10" id="KW-1185">Reference proteome</keyword>
<protein>
    <recommendedName>
        <fullName evidence="7">Phosphatidylglycerol--prolipoprotein diacylglyceryl transferase</fullName>
        <ecNumber evidence="7">2.5.1.145</ecNumber>
    </recommendedName>
</protein>
<dbReference type="UniPathway" id="UPA00664"/>
<dbReference type="InterPro" id="IPR001640">
    <property type="entry name" value="Lgt"/>
</dbReference>
<feature type="transmembrane region" description="Helical" evidence="7">
    <location>
        <begin position="67"/>
        <end position="87"/>
    </location>
</feature>
<evidence type="ECO:0000256" key="1">
    <source>
        <dbReference type="ARBA" id="ARBA00007150"/>
    </source>
</evidence>
<dbReference type="GO" id="GO:0008961">
    <property type="term" value="F:phosphatidylglycerol-prolipoprotein diacylglyceryl transferase activity"/>
    <property type="evidence" value="ECO:0007669"/>
    <property type="project" value="UniProtKB-UniRule"/>
</dbReference>
<feature type="region of interest" description="Disordered" evidence="8">
    <location>
        <begin position="309"/>
        <end position="334"/>
    </location>
</feature>
<keyword evidence="2 7" id="KW-1003">Cell membrane</keyword>
<keyword evidence="9" id="KW-0449">Lipoprotein</keyword>
<dbReference type="PANTHER" id="PTHR30589:SF0">
    <property type="entry name" value="PHOSPHATIDYLGLYCEROL--PROLIPOPROTEIN DIACYLGLYCERYL TRANSFERASE"/>
    <property type="match status" value="1"/>
</dbReference>
<evidence type="ECO:0000256" key="5">
    <source>
        <dbReference type="ARBA" id="ARBA00022989"/>
    </source>
</evidence>
<evidence type="ECO:0000256" key="8">
    <source>
        <dbReference type="SAM" id="MobiDB-lite"/>
    </source>
</evidence>
<feature type="transmembrane region" description="Helical" evidence="7">
    <location>
        <begin position="245"/>
        <end position="263"/>
    </location>
</feature>
<keyword evidence="4 7" id="KW-0812">Transmembrane</keyword>
<comment type="subcellular location">
    <subcellularLocation>
        <location evidence="7">Cell membrane</location>
        <topology evidence="7">Multi-pass membrane protein</topology>
    </subcellularLocation>
</comment>
<keyword evidence="3 7" id="KW-0808">Transferase</keyword>
<feature type="binding site" evidence="7">
    <location>
        <position position="157"/>
    </location>
    <ligand>
        <name>a 1,2-diacyl-sn-glycero-3-phospho-(1'-sn-glycerol)</name>
        <dbReference type="ChEBI" id="CHEBI:64716"/>
    </ligand>
</feature>
<sequence>MFAPLSIPSPSDEWRVFNLGQWLRDIGLSWFNFDINIHAYALCILIGIFAAAWLTNRRLTARGAEPWVVVDISLFAVPLGIIGARIFHVLTHPADYFGPGTDPLAVLYVWEGGIAIFGALIGGAVGAWIGCRITGVRFWTFADALAPGLLLAQAFGRFGNWFNNELFGLPTDLPWGLEISSDNPAFPAGLPEGTLFHPTFLYEVIWNLLGVAVLLIVERRIRVVSETVAGASVKRIRQQEYRFQWGRLLGLYLIWYGLGRTVWESIRIDPSEIYFGIRTNVWAAIAAVVVGLLILVIQARRHPGLEPSPYVSGKEWSPSGVVHSDDTYTDDDDDYKAVADHHEKSVV</sequence>
<evidence type="ECO:0000256" key="3">
    <source>
        <dbReference type="ARBA" id="ARBA00022679"/>
    </source>
</evidence>
<reference evidence="9 10" key="1">
    <citation type="submission" date="2019-06" db="EMBL/GenBank/DDBJ databases">
        <title>Sequencing the genomes of 1000 actinobacteria strains.</title>
        <authorList>
            <person name="Klenk H.-P."/>
        </authorList>
    </citation>
    <scope>NUCLEOTIDE SEQUENCE [LARGE SCALE GENOMIC DNA]</scope>
    <source>
        <strain evidence="9 10">DSM 26477</strain>
    </source>
</reference>
<dbReference type="GO" id="GO:0042158">
    <property type="term" value="P:lipoprotein biosynthetic process"/>
    <property type="evidence" value="ECO:0007669"/>
    <property type="project" value="UniProtKB-UniRule"/>
</dbReference>
<evidence type="ECO:0000256" key="6">
    <source>
        <dbReference type="ARBA" id="ARBA00023136"/>
    </source>
</evidence>
<name>A0A542YIS8_9MICO</name>
<dbReference type="PANTHER" id="PTHR30589">
    <property type="entry name" value="PROLIPOPROTEIN DIACYLGLYCERYL TRANSFERASE"/>
    <property type="match status" value="1"/>
</dbReference>
<keyword evidence="5 7" id="KW-1133">Transmembrane helix</keyword>
<feature type="transmembrane region" description="Helical" evidence="7">
    <location>
        <begin position="107"/>
        <end position="131"/>
    </location>
</feature>
<comment type="pathway">
    <text evidence="7">Protein modification; lipoprotein biosynthesis (diacylglyceryl transfer).</text>
</comment>
<comment type="function">
    <text evidence="7">Catalyzes the transfer of the diacylglyceryl group from phosphatidylglycerol to the sulfhydryl group of the N-terminal cysteine of a prolipoprotein, the first step in the formation of mature lipoproteins.</text>
</comment>
<dbReference type="NCBIfam" id="TIGR00544">
    <property type="entry name" value="lgt"/>
    <property type="match status" value="1"/>
</dbReference>
<evidence type="ECO:0000313" key="9">
    <source>
        <dbReference type="EMBL" id="TQL47997.1"/>
    </source>
</evidence>
<dbReference type="PROSITE" id="PS01311">
    <property type="entry name" value="LGT"/>
    <property type="match status" value="1"/>
</dbReference>
<dbReference type="EMBL" id="VFOM01000001">
    <property type="protein sequence ID" value="TQL47997.1"/>
    <property type="molecule type" value="Genomic_DNA"/>
</dbReference>
<dbReference type="HAMAP" id="MF_01147">
    <property type="entry name" value="Lgt"/>
    <property type="match status" value="1"/>
</dbReference>
<evidence type="ECO:0000256" key="2">
    <source>
        <dbReference type="ARBA" id="ARBA00022475"/>
    </source>
</evidence>
<evidence type="ECO:0000256" key="7">
    <source>
        <dbReference type="HAMAP-Rule" id="MF_01147"/>
    </source>
</evidence>
<dbReference type="Pfam" id="PF01790">
    <property type="entry name" value="LGT"/>
    <property type="match status" value="1"/>
</dbReference>
<evidence type="ECO:0000256" key="4">
    <source>
        <dbReference type="ARBA" id="ARBA00022692"/>
    </source>
</evidence>
<gene>
    <name evidence="7" type="primary">lgt</name>
    <name evidence="9" type="ORF">FB562_1076</name>
</gene>
<organism evidence="9 10">
    <name type="scientific">Homoserinimonas aerilata</name>
    <dbReference type="NCBI Taxonomy" id="1162970"/>
    <lineage>
        <taxon>Bacteria</taxon>
        <taxon>Bacillati</taxon>
        <taxon>Actinomycetota</taxon>
        <taxon>Actinomycetes</taxon>
        <taxon>Micrococcales</taxon>
        <taxon>Microbacteriaceae</taxon>
        <taxon>Homoserinimonas</taxon>
    </lineage>
</organism>
<comment type="similarity">
    <text evidence="1 7">Belongs to the Lgt family.</text>
</comment>
<keyword evidence="6 7" id="KW-0472">Membrane</keyword>
<evidence type="ECO:0000313" key="10">
    <source>
        <dbReference type="Proteomes" id="UP000317998"/>
    </source>
</evidence>
<dbReference type="Proteomes" id="UP000317998">
    <property type="component" value="Unassembled WGS sequence"/>
</dbReference>
<feature type="transmembrane region" description="Helical" evidence="7">
    <location>
        <begin position="138"/>
        <end position="156"/>
    </location>
</feature>
<dbReference type="AlphaFoldDB" id="A0A542YIS8"/>
<proteinExistence type="inferred from homology"/>
<comment type="caution">
    <text evidence="9">The sequence shown here is derived from an EMBL/GenBank/DDBJ whole genome shotgun (WGS) entry which is preliminary data.</text>
</comment>
<accession>A0A542YIS8</accession>
<comment type="catalytic activity">
    <reaction evidence="7">
        <text>L-cysteinyl-[prolipoprotein] + a 1,2-diacyl-sn-glycero-3-phospho-(1'-sn-glycerol) = an S-1,2-diacyl-sn-glyceryl-L-cysteinyl-[prolipoprotein] + sn-glycerol 1-phosphate + H(+)</text>
        <dbReference type="Rhea" id="RHEA:56712"/>
        <dbReference type="Rhea" id="RHEA-COMP:14679"/>
        <dbReference type="Rhea" id="RHEA-COMP:14680"/>
        <dbReference type="ChEBI" id="CHEBI:15378"/>
        <dbReference type="ChEBI" id="CHEBI:29950"/>
        <dbReference type="ChEBI" id="CHEBI:57685"/>
        <dbReference type="ChEBI" id="CHEBI:64716"/>
        <dbReference type="ChEBI" id="CHEBI:140658"/>
        <dbReference type="EC" id="2.5.1.145"/>
    </reaction>
</comment>
<feature type="transmembrane region" description="Helical" evidence="7">
    <location>
        <begin position="37"/>
        <end position="55"/>
    </location>
</feature>
<dbReference type="GO" id="GO:0005886">
    <property type="term" value="C:plasma membrane"/>
    <property type="evidence" value="ECO:0007669"/>
    <property type="project" value="UniProtKB-SubCell"/>
</dbReference>
<feature type="transmembrane region" description="Helical" evidence="7">
    <location>
        <begin position="275"/>
        <end position="297"/>
    </location>
</feature>
<dbReference type="EC" id="2.5.1.145" evidence="7"/>